<dbReference type="SMART" id="SM00065">
    <property type="entry name" value="GAF"/>
    <property type="match status" value="1"/>
</dbReference>
<dbReference type="EMBL" id="FOIE01000003">
    <property type="protein sequence ID" value="SET24276.1"/>
    <property type="molecule type" value="Genomic_DNA"/>
</dbReference>
<dbReference type="Pfam" id="PF03861">
    <property type="entry name" value="ANTAR"/>
    <property type="match status" value="1"/>
</dbReference>
<dbReference type="PIRSF" id="PIRSF036625">
    <property type="entry name" value="GAF_ANTAR"/>
    <property type="match status" value="1"/>
</dbReference>
<accession>A0A1I0CXG4</accession>
<dbReference type="SUPFAM" id="SSF52172">
    <property type="entry name" value="CheY-like"/>
    <property type="match status" value="1"/>
</dbReference>
<dbReference type="InterPro" id="IPR003018">
    <property type="entry name" value="GAF"/>
</dbReference>
<dbReference type="SMART" id="SM01012">
    <property type="entry name" value="ANTAR"/>
    <property type="match status" value="1"/>
</dbReference>
<dbReference type="InterPro" id="IPR012074">
    <property type="entry name" value="GAF_ANTAR"/>
</dbReference>
<keyword evidence="4" id="KW-0804">Transcription</keyword>
<evidence type="ECO:0000313" key="7">
    <source>
        <dbReference type="Proteomes" id="UP000198507"/>
    </source>
</evidence>
<evidence type="ECO:0000313" key="6">
    <source>
        <dbReference type="EMBL" id="SET24276.1"/>
    </source>
</evidence>
<dbReference type="GO" id="GO:0016301">
    <property type="term" value="F:kinase activity"/>
    <property type="evidence" value="ECO:0007669"/>
    <property type="project" value="UniProtKB-KW"/>
</dbReference>
<proteinExistence type="predicted"/>
<keyword evidence="1" id="KW-0808">Transferase</keyword>
<name>A0A1I0CXG4_9ACTN</name>
<evidence type="ECO:0000256" key="3">
    <source>
        <dbReference type="ARBA" id="ARBA00023015"/>
    </source>
</evidence>
<dbReference type="InterPro" id="IPR036388">
    <property type="entry name" value="WH-like_DNA-bd_sf"/>
</dbReference>
<dbReference type="InterPro" id="IPR005561">
    <property type="entry name" value="ANTAR"/>
</dbReference>
<dbReference type="Pfam" id="PF13185">
    <property type="entry name" value="GAF_2"/>
    <property type="match status" value="1"/>
</dbReference>
<evidence type="ECO:0000259" key="5">
    <source>
        <dbReference type="PROSITE" id="PS50921"/>
    </source>
</evidence>
<dbReference type="InterPro" id="IPR029016">
    <property type="entry name" value="GAF-like_dom_sf"/>
</dbReference>
<dbReference type="SUPFAM" id="SSF55781">
    <property type="entry name" value="GAF domain-like"/>
    <property type="match status" value="1"/>
</dbReference>
<keyword evidence="2" id="KW-0418">Kinase</keyword>
<dbReference type="RefSeq" id="WP_139206861.1">
    <property type="nucleotide sequence ID" value="NZ_FOIE01000003.1"/>
</dbReference>
<dbReference type="PROSITE" id="PS50921">
    <property type="entry name" value="ANTAR"/>
    <property type="match status" value="1"/>
</dbReference>
<reference evidence="7" key="1">
    <citation type="submission" date="2016-10" db="EMBL/GenBank/DDBJ databases">
        <authorList>
            <person name="Varghese N."/>
            <person name="Submissions S."/>
        </authorList>
    </citation>
    <scope>NUCLEOTIDE SEQUENCE [LARGE SCALE GENOMIC DNA]</scope>
    <source>
        <strain evidence="7">DSM 44209</strain>
    </source>
</reference>
<keyword evidence="3" id="KW-0805">Transcription regulation</keyword>
<dbReference type="AlphaFoldDB" id="A0A1I0CXG4"/>
<protein>
    <submittedName>
        <fullName evidence="6">GAF domain-containing protein</fullName>
    </submittedName>
</protein>
<keyword evidence="7" id="KW-1185">Reference proteome</keyword>
<organism evidence="6 7">
    <name type="scientific">Geodermatophilus poikilotrophus</name>
    <dbReference type="NCBI Taxonomy" id="1333667"/>
    <lineage>
        <taxon>Bacteria</taxon>
        <taxon>Bacillati</taxon>
        <taxon>Actinomycetota</taxon>
        <taxon>Actinomycetes</taxon>
        <taxon>Geodermatophilales</taxon>
        <taxon>Geodermatophilaceae</taxon>
        <taxon>Geodermatophilus</taxon>
    </lineage>
</organism>
<evidence type="ECO:0000256" key="4">
    <source>
        <dbReference type="ARBA" id="ARBA00023163"/>
    </source>
</evidence>
<evidence type="ECO:0000256" key="1">
    <source>
        <dbReference type="ARBA" id="ARBA00022679"/>
    </source>
</evidence>
<dbReference type="InterPro" id="IPR011006">
    <property type="entry name" value="CheY-like_superfamily"/>
</dbReference>
<sequence>MTPRLGTGSDGGELLALLASGGDLRSFLGDLVHLAGRQVPGAVACGLTLTRDSTGVTVASTGPLAQRADERQYEVDTGPCLESMRTGTVVRVDDMSTEDRWTPYPARAAELGVRSSLSLPLVVEGRNSGALNLYATEPRVFSADHEATAADWAQQATGALAVALRIADSDERTESLLGGLDTRATIGQAVGLLMAQERCTADRAFDLLRIASQRRNVKLRDVAAGVVTAFEEGLADRRERW</sequence>
<dbReference type="GO" id="GO:0003723">
    <property type="term" value="F:RNA binding"/>
    <property type="evidence" value="ECO:0007669"/>
    <property type="project" value="InterPro"/>
</dbReference>
<feature type="domain" description="ANTAR" evidence="5">
    <location>
        <begin position="166"/>
        <end position="227"/>
    </location>
</feature>
<dbReference type="Proteomes" id="UP000198507">
    <property type="component" value="Unassembled WGS sequence"/>
</dbReference>
<dbReference type="Gene3D" id="3.30.450.40">
    <property type="match status" value="1"/>
</dbReference>
<dbReference type="OrthoDB" id="3820533at2"/>
<gene>
    <name evidence="6" type="ORF">SAMN04488546_1808</name>
</gene>
<evidence type="ECO:0000256" key="2">
    <source>
        <dbReference type="ARBA" id="ARBA00022777"/>
    </source>
</evidence>
<dbReference type="Gene3D" id="1.10.10.10">
    <property type="entry name" value="Winged helix-like DNA-binding domain superfamily/Winged helix DNA-binding domain"/>
    <property type="match status" value="1"/>
</dbReference>